<reference evidence="2" key="1">
    <citation type="submission" date="2011-05" db="EMBL/GenBank/DDBJ databases">
        <title>The genome sequence of Vittaforma corneae strain ATCC 50505.</title>
        <authorList>
            <consortium name="The Broad Institute Genome Sequencing Platform"/>
            <person name="Cuomo C."/>
            <person name="Didier E."/>
            <person name="Bowers L."/>
            <person name="Young S.K."/>
            <person name="Zeng Q."/>
            <person name="Gargeya S."/>
            <person name="Fitzgerald M."/>
            <person name="Haas B."/>
            <person name="Abouelleil A."/>
            <person name="Alvarado L."/>
            <person name="Arachchi H.M."/>
            <person name="Berlin A."/>
            <person name="Chapman S.B."/>
            <person name="Gearin G."/>
            <person name="Goldberg J."/>
            <person name="Griggs A."/>
            <person name="Gujja S."/>
            <person name="Hansen M."/>
            <person name="Heiman D."/>
            <person name="Howarth C."/>
            <person name="Larimer J."/>
            <person name="Lui A."/>
            <person name="MacDonald P.J.P."/>
            <person name="McCowen C."/>
            <person name="Montmayeur A."/>
            <person name="Murphy C."/>
            <person name="Neiman D."/>
            <person name="Pearson M."/>
            <person name="Priest M."/>
            <person name="Roberts A."/>
            <person name="Saif S."/>
            <person name="Shea T."/>
            <person name="Sisk P."/>
            <person name="Stolte C."/>
            <person name="Sykes S."/>
            <person name="Wortman J."/>
            <person name="Nusbaum C."/>
            <person name="Birren B."/>
        </authorList>
    </citation>
    <scope>NUCLEOTIDE SEQUENCE [LARGE SCALE GENOMIC DNA]</scope>
    <source>
        <strain evidence="2">ATCC 50505</strain>
    </source>
</reference>
<dbReference type="AlphaFoldDB" id="L2GJN4"/>
<evidence type="ECO:0000313" key="2">
    <source>
        <dbReference type="Proteomes" id="UP000011082"/>
    </source>
</evidence>
<sequence>HIEVINPLIYYPKLEYLDLGQNKIGQQSFDSYLELVQLLPRSSVSILLLDGNTNLTVNVSTINKTFPALNSLCLDKKTIDSLSDKVRDRFERLKIDLKSPSSSTGPETDHLVNTN</sequence>
<keyword evidence="2" id="KW-1185">Reference proteome</keyword>
<dbReference type="HOGENOM" id="CLU_2114852_0_0_1"/>
<dbReference type="EMBL" id="JH370341">
    <property type="protein sequence ID" value="ELA40720.1"/>
    <property type="molecule type" value="Genomic_DNA"/>
</dbReference>
<name>L2GJN4_VITCO</name>
<dbReference type="SUPFAM" id="SSF52047">
    <property type="entry name" value="RNI-like"/>
    <property type="match status" value="1"/>
</dbReference>
<gene>
    <name evidence="1" type="ORF">VICG_02244</name>
</gene>
<dbReference type="InParanoid" id="L2GJN4"/>
<organism evidence="1 2">
    <name type="scientific">Vittaforma corneae (strain ATCC 50505)</name>
    <name type="common">Microsporidian parasite</name>
    <name type="synonym">Nosema corneum</name>
    <dbReference type="NCBI Taxonomy" id="993615"/>
    <lineage>
        <taxon>Eukaryota</taxon>
        <taxon>Fungi</taxon>
        <taxon>Fungi incertae sedis</taxon>
        <taxon>Microsporidia</taxon>
        <taxon>Nosematidae</taxon>
        <taxon>Vittaforma</taxon>
    </lineage>
</organism>
<dbReference type="RefSeq" id="XP_007605688.1">
    <property type="nucleotide sequence ID" value="XM_007605626.1"/>
</dbReference>
<dbReference type="GeneID" id="19882953"/>
<dbReference type="Proteomes" id="UP000011082">
    <property type="component" value="Unassembled WGS sequence"/>
</dbReference>
<evidence type="ECO:0000313" key="1">
    <source>
        <dbReference type="EMBL" id="ELA40720.1"/>
    </source>
</evidence>
<proteinExistence type="predicted"/>
<accession>L2GJN4</accession>
<protein>
    <recommendedName>
        <fullName evidence="3">U2A'/phosphoprotein 32 family A C-terminal domain-containing protein</fullName>
    </recommendedName>
</protein>
<feature type="non-terminal residue" evidence="1">
    <location>
        <position position="1"/>
    </location>
</feature>
<dbReference type="VEuPathDB" id="MicrosporidiaDB:VICG_02244"/>
<evidence type="ECO:0008006" key="3">
    <source>
        <dbReference type="Google" id="ProtNLM"/>
    </source>
</evidence>